<dbReference type="SUPFAM" id="SSF52540">
    <property type="entry name" value="P-loop containing nucleoside triphosphate hydrolases"/>
    <property type="match status" value="1"/>
</dbReference>
<dbReference type="InterPro" id="IPR049945">
    <property type="entry name" value="AAA_22"/>
</dbReference>
<gene>
    <name evidence="3" type="ORF">AB0D95_19770</name>
</gene>
<dbReference type="Gene3D" id="3.40.50.300">
    <property type="entry name" value="P-loop containing nucleotide triphosphate hydrolases"/>
    <property type="match status" value="1"/>
</dbReference>
<dbReference type="RefSeq" id="WP_359274400.1">
    <property type="nucleotide sequence ID" value="NZ_JBEZNA010000048.1"/>
</dbReference>
<evidence type="ECO:0000259" key="1">
    <source>
        <dbReference type="Pfam" id="PF13401"/>
    </source>
</evidence>
<organism evidence="3 4">
    <name type="scientific">Streptomyces chilikensis</name>
    <dbReference type="NCBI Taxonomy" id="1194079"/>
    <lineage>
        <taxon>Bacteria</taxon>
        <taxon>Bacillati</taxon>
        <taxon>Actinomycetota</taxon>
        <taxon>Actinomycetes</taxon>
        <taxon>Kitasatosporales</taxon>
        <taxon>Streptomycetaceae</taxon>
        <taxon>Streptomyces</taxon>
    </lineage>
</organism>
<evidence type="ECO:0000313" key="3">
    <source>
        <dbReference type="EMBL" id="MEU9579477.1"/>
    </source>
</evidence>
<dbReference type="InterPro" id="IPR058852">
    <property type="entry name" value="HTH_77"/>
</dbReference>
<keyword evidence="4" id="KW-1185">Reference proteome</keyword>
<dbReference type="InterPro" id="IPR011990">
    <property type="entry name" value="TPR-like_helical_dom_sf"/>
</dbReference>
<dbReference type="InterPro" id="IPR027417">
    <property type="entry name" value="P-loop_NTPase"/>
</dbReference>
<dbReference type="PANTHER" id="PTHR47691">
    <property type="entry name" value="REGULATOR-RELATED"/>
    <property type="match status" value="1"/>
</dbReference>
<dbReference type="EMBL" id="JBEZNA010000048">
    <property type="protein sequence ID" value="MEU9579477.1"/>
    <property type="molecule type" value="Genomic_DNA"/>
</dbReference>
<protein>
    <submittedName>
        <fullName evidence="3">AAA family ATPase</fullName>
    </submittedName>
</protein>
<dbReference type="SUPFAM" id="SSF48452">
    <property type="entry name" value="TPR-like"/>
    <property type="match status" value="1"/>
</dbReference>
<dbReference type="PRINTS" id="PR00364">
    <property type="entry name" value="DISEASERSIST"/>
</dbReference>
<dbReference type="Pfam" id="PF25872">
    <property type="entry name" value="HTH_77"/>
    <property type="match status" value="1"/>
</dbReference>
<dbReference type="PANTHER" id="PTHR47691:SF3">
    <property type="entry name" value="HTH-TYPE TRANSCRIPTIONAL REGULATOR RV0890C-RELATED"/>
    <property type="match status" value="1"/>
</dbReference>
<name>A0ABV3ETC4_9ACTN</name>
<accession>A0ABV3ETC4</accession>
<dbReference type="Proteomes" id="UP001551584">
    <property type="component" value="Unassembled WGS sequence"/>
</dbReference>
<dbReference type="Pfam" id="PF13401">
    <property type="entry name" value="AAA_22"/>
    <property type="match status" value="1"/>
</dbReference>
<sequence>MWAPRGVPDPPTRFVGRAREAEDVGRLLAEHRLLTLTGAGGVGKTRLAQRAARSAGLLLRDGACWVELAEVTSPDVLPYAVAEGLGLGPVPPHLTPTDHLVGALHQRELLLVLDNCEHLAAACARLAHLLLDRTTGVRLLTTSRLPLGPGAERLYVVPPLPEDASLALLTDRAALLSEVSWSRDDLEHARAVIRRLDGLPLAIEFAARRLRALSPGQLLDRLDERLPLLSKGDPVAPERHRSLRAMLDWSHQLCTPAQQRLWARLSVFAGSVPLDAAHAVWEEDPGTGGGTAPEELLDAVDGLIDHSLLLTEPGDGAGRRYTMLETVREYGRDRLARGGDLDDARTRHLMWFRDRVLDGHHRWAGPGQAGLLERLRHDLPNIRHAMEYGLRDGAGPARTHAALDIARGLQWYWTATGTTGEGTGRLRRALAVTAPADDDPVVHAARTRAMAACAFLCVFPADLATAGRLADEAIARALADGDRGAAGWADLVRGLAAETTGRPDVALAHLRASLEHFEAAGEAYGEQQLLSILGSTLWAVGRLEESAACVERGMRIARALGETWHRPYLDWVLALVRITERRLTGPDGALAHARAVLEPQRVFADPRALALGHDALAHCAWLLGRHHDAARLFGASDACWPREETQIVSYRTDPLGTERCEADLRAVLGEEGYALARAEGAQAPPDEAREWSIRFAVDVGK</sequence>
<proteinExistence type="predicted"/>
<comment type="caution">
    <text evidence="3">The sequence shown here is derived from an EMBL/GenBank/DDBJ whole genome shotgun (WGS) entry which is preliminary data.</text>
</comment>
<feature type="domain" description="Winged helix-turn-helix" evidence="2">
    <location>
        <begin position="260"/>
        <end position="336"/>
    </location>
</feature>
<dbReference type="Gene3D" id="1.25.40.10">
    <property type="entry name" value="Tetratricopeptide repeat domain"/>
    <property type="match status" value="1"/>
</dbReference>
<evidence type="ECO:0000313" key="4">
    <source>
        <dbReference type="Proteomes" id="UP001551584"/>
    </source>
</evidence>
<evidence type="ECO:0000259" key="2">
    <source>
        <dbReference type="Pfam" id="PF25872"/>
    </source>
</evidence>
<feature type="domain" description="ORC1/DEAH AAA+ ATPase" evidence="1">
    <location>
        <begin position="31"/>
        <end position="139"/>
    </location>
</feature>
<reference evidence="3 4" key="1">
    <citation type="submission" date="2024-06" db="EMBL/GenBank/DDBJ databases">
        <title>The Natural Products Discovery Center: Release of the First 8490 Sequenced Strains for Exploring Actinobacteria Biosynthetic Diversity.</title>
        <authorList>
            <person name="Kalkreuter E."/>
            <person name="Kautsar S.A."/>
            <person name="Yang D."/>
            <person name="Bader C.D."/>
            <person name="Teijaro C.N."/>
            <person name="Fluegel L."/>
            <person name="Davis C.M."/>
            <person name="Simpson J.R."/>
            <person name="Lauterbach L."/>
            <person name="Steele A.D."/>
            <person name="Gui C."/>
            <person name="Meng S."/>
            <person name="Li G."/>
            <person name="Viehrig K."/>
            <person name="Ye F."/>
            <person name="Su P."/>
            <person name="Kiefer A.F."/>
            <person name="Nichols A."/>
            <person name="Cepeda A.J."/>
            <person name="Yan W."/>
            <person name="Fan B."/>
            <person name="Jiang Y."/>
            <person name="Adhikari A."/>
            <person name="Zheng C.-J."/>
            <person name="Schuster L."/>
            <person name="Cowan T.M."/>
            <person name="Smanski M.J."/>
            <person name="Chevrette M.G."/>
            <person name="De Carvalho L.P.S."/>
            <person name="Shen B."/>
        </authorList>
    </citation>
    <scope>NUCLEOTIDE SEQUENCE [LARGE SCALE GENOMIC DNA]</scope>
    <source>
        <strain evidence="3 4">NPDC048117</strain>
    </source>
</reference>